<dbReference type="PANTHER" id="PTHR34472">
    <property type="entry name" value="SULFUR CARRIER PROTEIN THIS"/>
    <property type="match status" value="1"/>
</dbReference>
<dbReference type="PANTHER" id="PTHR34472:SF1">
    <property type="entry name" value="SULFUR CARRIER PROTEIN THIS"/>
    <property type="match status" value="1"/>
</dbReference>
<accession>U7UIG0</accession>
<dbReference type="InterPro" id="IPR016155">
    <property type="entry name" value="Mopterin_synth/thiamin_S_b"/>
</dbReference>
<reference evidence="1 2" key="1">
    <citation type="submission" date="2013-09" db="EMBL/GenBank/DDBJ databases">
        <authorList>
            <person name="Durkin A.S."/>
            <person name="Haft D.R."/>
            <person name="McCorrison J."/>
            <person name="Torralba M."/>
            <person name="Gillis M."/>
            <person name="Haft D.H."/>
            <person name="Methe B."/>
            <person name="Sutton G."/>
            <person name="Nelson K.E."/>
        </authorList>
    </citation>
    <scope>NUCLEOTIDE SEQUENCE [LARGE SCALE GENOMIC DNA]</scope>
    <source>
        <strain evidence="1 2">BV3C16-1</strain>
    </source>
</reference>
<keyword evidence="2" id="KW-1185">Reference proteome</keyword>
<proteinExistence type="predicted"/>
<name>U7UIG0_9FIRM</name>
<evidence type="ECO:0000313" key="2">
    <source>
        <dbReference type="Proteomes" id="UP000017090"/>
    </source>
</evidence>
<dbReference type="InterPro" id="IPR010035">
    <property type="entry name" value="Thi_S"/>
</dbReference>
<dbReference type="STRING" id="1111454.HMPREF1250_1471"/>
<dbReference type="AlphaFoldDB" id="U7UIG0"/>
<dbReference type="InterPro" id="IPR003749">
    <property type="entry name" value="ThiS/MoaD-like"/>
</dbReference>
<comment type="caution">
    <text evidence="1">The sequence shown here is derived from an EMBL/GenBank/DDBJ whole genome shotgun (WGS) entry which is preliminary data.</text>
</comment>
<dbReference type="Pfam" id="PF02597">
    <property type="entry name" value="ThiS"/>
    <property type="match status" value="1"/>
</dbReference>
<sequence length="64" mass="6841">MIHINGSEIAAATLPLLTYLQERGFRTDRIAVELNGAIVKRGDYAATLLKDGDTAEIVHFVGGG</sequence>
<evidence type="ECO:0000313" key="1">
    <source>
        <dbReference type="EMBL" id="ERT59197.1"/>
    </source>
</evidence>
<organism evidence="1 2">
    <name type="scientific">Megasphaera vaginalis</name>
    <name type="common">ex Srinivasan et al. 2021</name>
    <dbReference type="NCBI Taxonomy" id="1111454"/>
    <lineage>
        <taxon>Bacteria</taxon>
        <taxon>Bacillati</taxon>
        <taxon>Bacillota</taxon>
        <taxon>Negativicutes</taxon>
        <taxon>Veillonellales</taxon>
        <taxon>Veillonellaceae</taxon>
        <taxon>Megasphaera</taxon>
    </lineage>
</organism>
<dbReference type="RefSeq" id="WP_023053824.1">
    <property type="nucleotide sequence ID" value="NZ_AWXA01000037.1"/>
</dbReference>
<dbReference type="eggNOG" id="COG2104">
    <property type="taxonomic scope" value="Bacteria"/>
</dbReference>
<dbReference type="PATRIC" id="fig|1111454.3.peg.1391"/>
<dbReference type="OrthoDB" id="9798559at2"/>
<dbReference type="Gene3D" id="3.10.20.30">
    <property type="match status" value="1"/>
</dbReference>
<dbReference type="SUPFAM" id="SSF54285">
    <property type="entry name" value="MoaD/ThiS"/>
    <property type="match status" value="1"/>
</dbReference>
<dbReference type="Proteomes" id="UP000017090">
    <property type="component" value="Unassembled WGS sequence"/>
</dbReference>
<dbReference type="EMBL" id="AWXA01000037">
    <property type="protein sequence ID" value="ERT59197.1"/>
    <property type="molecule type" value="Genomic_DNA"/>
</dbReference>
<dbReference type="NCBIfam" id="TIGR01683">
    <property type="entry name" value="thiS"/>
    <property type="match status" value="1"/>
</dbReference>
<protein>
    <submittedName>
        <fullName evidence="1">Thiamine biosynthesis protein ThiS</fullName>
    </submittedName>
</protein>
<dbReference type="CDD" id="cd00565">
    <property type="entry name" value="Ubl_ThiS"/>
    <property type="match status" value="1"/>
</dbReference>
<gene>
    <name evidence="1" type="primary">thiS</name>
    <name evidence="1" type="ORF">HMPREF1250_1471</name>
</gene>
<dbReference type="InterPro" id="IPR012675">
    <property type="entry name" value="Beta-grasp_dom_sf"/>
</dbReference>